<keyword evidence="3" id="KW-1185">Reference proteome</keyword>
<dbReference type="RefSeq" id="WP_057866195.1">
    <property type="nucleotide sequence ID" value="NZ_BKAB01000075.1"/>
</dbReference>
<evidence type="ECO:0000256" key="1">
    <source>
        <dbReference type="SAM" id="Phobius"/>
    </source>
</evidence>
<accession>A0ABQ0XGH9</accession>
<keyword evidence="1" id="KW-0472">Membrane</keyword>
<dbReference type="Proteomes" id="UP000321409">
    <property type="component" value="Unassembled WGS sequence"/>
</dbReference>
<gene>
    <name evidence="2" type="ORF">LDI01_27560</name>
</gene>
<dbReference type="EMBL" id="BKAB01000075">
    <property type="protein sequence ID" value="GEP25163.1"/>
    <property type="molecule type" value="Genomic_DNA"/>
</dbReference>
<name>A0ABQ0XGH9_9LACO</name>
<evidence type="ECO:0000313" key="3">
    <source>
        <dbReference type="Proteomes" id="UP000321409"/>
    </source>
</evidence>
<keyword evidence="1" id="KW-1133">Transmembrane helix</keyword>
<reference evidence="2 3" key="1">
    <citation type="submission" date="2019-07" db="EMBL/GenBank/DDBJ databases">
        <title>Whole genome shotgun sequence of Lactobacillus diolivorans NBRC 107869.</title>
        <authorList>
            <person name="Hosoyama A."/>
            <person name="Uohara A."/>
            <person name="Ohji S."/>
            <person name="Ichikawa N."/>
        </authorList>
    </citation>
    <scope>NUCLEOTIDE SEQUENCE [LARGE SCALE GENOMIC DNA]</scope>
    <source>
        <strain evidence="2 3">NBRC 107869</strain>
    </source>
</reference>
<feature type="transmembrane region" description="Helical" evidence="1">
    <location>
        <begin position="12"/>
        <end position="30"/>
    </location>
</feature>
<organism evidence="2 3">
    <name type="scientific">Lentilactobacillus diolivorans</name>
    <dbReference type="NCBI Taxonomy" id="179838"/>
    <lineage>
        <taxon>Bacteria</taxon>
        <taxon>Bacillati</taxon>
        <taxon>Bacillota</taxon>
        <taxon>Bacilli</taxon>
        <taxon>Lactobacillales</taxon>
        <taxon>Lactobacillaceae</taxon>
        <taxon>Lentilactobacillus</taxon>
    </lineage>
</organism>
<evidence type="ECO:0000313" key="2">
    <source>
        <dbReference type="EMBL" id="GEP25163.1"/>
    </source>
</evidence>
<comment type="caution">
    <text evidence="2">The sequence shown here is derived from an EMBL/GenBank/DDBJ whole genome shotgun (WGS) entry which is preliminary data.</text>
</comment>
<keyword evidence="1" id="KW-0812">Transmembrane</keyword>
<proteinExistence type="predicted"/>
<sequence>MKWVGARFKVKPMLGLFIIIVAIIISTYTIRRNESPAQAMPTSVSGQQLNKKSVIVFTIDTKGNQAVFGFTKVPVKQAPVFLVVQYRDKVFGGFKNGRKMIFNLTSEERKFSSVDSSGTHGFMFGVVAKGQPTPSFGHLEKQSAKAMKKASIINYANHRVWYTFVPDEKDNLANFTGKLQQ</sequence>
<protein>
    <submittedName>
        <fullName evidence="2">Uncharacterized protein</fullName>
    </submittedName>
</protein>